<comment type="caution">
    <text evidence="3">The sequence shown here is derived from an EMBL/GenBank/DDBJ whole genome shotgun (WGS) entry which is preliminary data.</text>
</comment>
<dbReference type="RefSeq" id="WP_164471427.1">
    <property type="nucleotide sequence ID" value="NZ_CP033325.1"/>
</dbReference>
<evidence type="ECO:0000256" key="1">
    <source>
        <dbReference type="SAM" id="MobiDB-lite"/>
    </source>
</evidence>
<evidence type="ECO:0000313" key="3">
    <source>
        <dbReference type="EMBL" id="MFC4556393.1"/>
    </source>
</evidence>
<evidence type="ECO:0000259" key="2">
    <source>
        <dbReference type="PROSITE" id="PS50093"/>
    </source>
</evidence>
<dbReference type="Pfam" id="PF00801">
    <property type="entry name" value="PKD"/>
    <property type="match status" value="1"/>
</dbReference>
<dbReference type="InterPro" id="IPR035986">
    <property type="entry name" value="PKD_dom_sf"/>
</dbReference>
<proteinExistence type="predicted"/>
<feature type="domain" description="PKD" evidence="2">
    <location>
        <begin position="170"/>
        <end position="213"/>
    </location>
</feature>
<dbReference type="InterPro" id="IPR013783">
    <property type="entry name" value="Ig-like_fold"/>
</dbReference>
<name>A0ABV9DEV7_9MICO</name>
<keyword evidence="4" id="KW-1185">Reference proteome</keyword>
<evidence type="ECO:0000313" key="4">
    <source>
        <dbReference type="Proteomes" id="UP001595955"/>
    </source>
</evidence>
<reference evidence="4" key="1">
    <citation type="journal article" date="2019" name="Int. J. Syst. Evol. Microbiol.">
        <title>The Global Catalogue of Microorganisms (GCM) 10K type strain sequencing project: providing services to taxonomists for standard genome sequencing and annotation.</title>
        <authorList>
            <consortium name="The Broad Institute Genomics Platform"/>
            <consortium name="The Broad Institute Genome Sequencing Center for Infectious Disease"/>
            <person name="Wu L."/>
            <person name="Ma J."/>
        </authorList>
    </citation>
    <scope>NUCLEOTIDE SEQUENCE [LARGE SCALE GENOMIC DNA]</scope>
    <source>
        <strain evidence="4">JCM 3369</strain>
    </source>
</reference>
<feature type="compositionally biased region" description="Gly residues" evidence="1">
    <location>
        <begin position="40"/>
        <end position="50"/>
    </location>
</feature>
<dbReference type="PROSITE" id="PS50093">
    <property type="entry name" value="PKD"/>
    <property type="match status" value="1"/>
</dbReference>
<protein>
    <submittedName>
        <fullName evidence="3">PKD domain-containing protein</fullName>
    </submittedName>
</protein>
<dbReference type="InterPro" id="IPR000601">
    <property type="entry name" value="PKD_dom"/>
</dbReference>
<feature type="region of interest" description="Disordered" evidence="1">
    <location>
        <begin position="1"/>
        <end position="20"/>
    </location>
</feature>
<sequence length="257" mass="26766">MTVPRAPEFGGEGSGDSIILRGRESLWDVLRPDVATPAHGGSGGSGGSGETGSSRGDADAAPTCPLTRYTQGKYWVEVDACLGGTEWTPWFEDVAPGEPPPDGPATPPGQQVIVTAEDVQSLPIDSGGLVVQPAQPWVLVNLDTVVMTGAREQVLEAVVLGVPVRVRVVPVEYAWDFGDGSAPVVTTDPGAPWPEHTVAHAYTAAGAVQISLTTQWEAQFQPVGTAGWLPVTGRASTTEVSEPIEVVTATPRLVRNG</sequence>
<gene>
    <name evidence="3" type="ORF">ACFO3F_14155</name>
</gene>
<dbReference type="Proteomes" id="UP001595955">
    <property type="component" value="Unassembled WGS sequence"/>
</dbReference>
<accession>A0ABV9DEV7</accession>
<dbReference type="SUPFAM" id="SSF49299">
    <property type="entry name" value="PKD domain"/>
    <property type="match status" value="1"/>
</dbReference>
<organism evidence="3 4">
    <name type="scientific">Georgenia faecalis</name>
    <dbReference type="NCBI Taxonomy" id="2483799"/>
    <lineage>
        <taxon>Bacteria</taxon>
        <taxon>Bacillati</taxon>
        <taxon>Actinomycetota</taxon>
        <taxon>Actinomycetes</taxon>
        <taxon>Micrococcales</taxon>
        <taxon>Bogoriellaceae</taxon>
        <taxon>Georgenia</taxon>
    </lineage>
</organism>
<feature type="region of interest" description="Disordered" evidence="1">
    <location>
        <begin position="33"/>
        <end position="59"/>
    </location>
</feature>
<dbReference type="EMBL" id="JBHSGF010000011">
    <property type="protein sequence ID" value="MFC4556393.1"/>
    <property type="molecule type" value="Genomic_DNA"/>
</dbReference>
<dbReference type="Gene3D" id="2.60.40.10">
    <property type="entry name" value="Immunoglobulins"/>
    <property type="match status" value="1"/>
</dbReference>